<accession>A0AAN5IDS5</accession>
<feature type="region of interest" description="Disordered" evidence="1">
    <location>
        <begin position="361"/>
        <end position="441"/>
    </location>
</feature>
<feature type="region of interest" description="Disordered" evidence="1">
    <location>
        <begin position="181"/>
        <end position="209"/>
    </location>
</feature>
<comment type="caution">
    <text evidence="2">The sequence shown here is derived from an EMBL/GenBank/DDBJ whole genome shotgun (WGS) entry which is preliminary data.</text>
</comment>
<proteinExistence type="predicted"/>
<feature type="region of interest" description="Disordered" evidence="1">
    <location>
        <begin position="115"/>
        <end position="148"/>
    </location>
</feature>
<feature type="compositionally biased region" description="Polar residues" evidence="1">
    <location>
        <begin position="384"/>
        <end position="402"/>
    </location>
</feature>
<feature type="compositionally biased region" description="Basic and acidic residues" evidence="1">
    <location>
        <begin position="181"/>
        <end position="191"/>
    </location>
</feature>
<sequence length="761" mass="84766">RRRIAGAFSEMEEATRNLLPLVVDNVPPLVFIEARLLGTTSNAFISQLGLSVDSAECSVAFMTRTSGLLLVTGAGWYAAYRICTRLLGNRFVSVIVDGSQCNQLSAAERRLLYPSDPIREENEEESEERRQEREEEGDRVSESEWRSRVNHSRSPSEFSISRVRRSMRARGLLSIGSRRDSRSGVIRREGATGELSPSGSIDRPDILPSGVHPRIRQISGSSLGAARLRTRSSSRCSDASATLNIVWENNQQQWDDEFAEGNNALATSPSMGDLCSIFDDVLSMRSGYSAVPSRMGEQRNRNDSGSIDLSGIACRFDRPSTSTPSVSGPPIEDAEDLRIHEIPCMRDSSYMYRSVVVAGSEMGDSDGLSTTSRLSSRFRREKTQSNGLWNVSSSSRNDPQMPSTSSSKREEGRRSRMETSHDSGLAMMKSQSSKAASSIGKRSTTMFDSVIDDVDLSFSGDEENDVIVEKESSVRPSRPSTSTLSVAPSTTSLEWDDDAEMRVERTKEVIFPLERVRIGSWSPSDSRDLMVFGKERFSPKSGQFKALSDLYSRLRLRRMGRLEGSSDLHSLLLSSIYHQVPLHRSTPDNTLERLRRCLSSYNCLKGWRTEEAFHLLERLRSTAFKDCSPDSSSSSDAVKGMKLLMSLTACELFERKMAGSRNEDWLTVERPDEAIDRINNKEYFDEMEWRLAAESFSIRIERFSFLTPVGAPACLSSSVFSPSRRDPGNLRSLPYLSPGSLGGELTLPLSRIVPLYSVPDD</sequence>
<protein>
    <submittedName>
        <fullName evidence="2">Uncharacterized protein</fullName>
    </submittedName>
</protein>
<feature type="compositionally biased region" description="Low complexity" evidence="1">
    <location>
        <begin position="426"/>
        <end position="438"/>
    </location>
</feature>
<feature type="compositionally biased region" description="Basic and acidic residues" evidence="1">
    <location>
        <begin position="407"/>
        <end position="421"/>
    </location>
</feature>
<keyword evidence="3" id="KW-1185">Reference proteome</keyword>
<dbReference type="Proteomes" id="UP001328107">
    <property type="component" value="Unassembled WGS sequence"/>
</dbReference>
<evidence type="ECO:0000313" key="2">
    <source>
        <dbReference type="EMBL" id="GMR58906.1"/>
    </source>
</evidence>
<name>A0AAN5IDS5_9BILA</name>
<gene>
    <name evidence="2" type="ORF">PMAYCL1PPCAC_29101</name>
</gene>
<reference evidence="3" key="1">
    <citation type="submission" date="2022-10" db="EMBL/GenBank/DDBJ databases">
        <title>Genome assembly of Pristionchus species.</title>
        <authorList>
            <person name="Yoshida K."/>
            <person name="Sommer R.J."/>
        </authorList>
    </citation>
    <scope>NUCLEOTIDE SEQUENCE [LARGE SCALE GENOMIC DNA]</scope>
    <source>
        <strain evidence="3">RS5460</strain>
    </source>
</reference>
<dbReference type="AlphaFoldDB" id="A0AAN5IDS5"/>
<feature type="compositionally biased region" description="Basic and acidic residues" evidence="1">
    <location>
        <begin position="127"/>
        <end position="147"/>
    </location>
</feature>
<organism evidence="2 3">
    <name type="scientific">Pristionchus mayeri</name>
    <dbReference type="NCBI Taxonomy" id="1317129"/>
    <lineage>
        <taxon>Eukaryota</taxon>
        <taxon>Metazoa</taxon>
        <taxon>Ecdysozoa</taxon>
        <taxon>Nematoda</taxon>
        <taxon>Chromadorea</taxon>
        <taxon>Rhabditida</taxon>
        <taxon>Rhabditina</taxon>
        <taxon>Diplogasteromorpha</taxon>
        <taxon>Diplogasteroidea</taxon>
        <taxon>Neodiplogasteridae</taxon>
        <taxon>Pristionchus</taxon>
    </lineage>
</organism>
<dbReference type="EMBL" id="BTRK01000006">
    <property type="protein sequence ID" value="GMR58906.1"/>
    <property type="molecule type" value="Genomic_DNA"/>
</dbReference>
<feature type="compositionally biased region" description="Low complexity" evidence="1">
    <location>
        <begin position="474"/>
        <end position="486"/>
    </location>
</feature>
<feature type="non-terminal residue" evidence="2">
    <location>
        <position position="1"/>
    </location>
</feature>
<evidence type="ECO:0000256" key="1">
    <source>
        <dbReference type="SAM" id="MobiDB-lite"/>
    </source>
</evidence>
<feature type="region of interest" description="Disordered" evidence="1">
    <location>
        <begin position="469"/>
        <end position="488"/>
    </location>
</feature>
<evidence type="ECO:0000313" key="3">
    <source>
        <dbReference type="Proteomes" id="UP001328107"/>
    </source>
</evidence>